<proteinExistence type="predicted"/>
<evidence type="ECO:0000256" key="3">
    <source>
        <dbReference type="ARBA" id="ARBA00022989"/>
    </source>
</evidence>
<feature type="transmembrane region" description="Helical" evidence="5">
    <location>
        <begin position="94"/>
        <end position="114"/>
    </location>
</feature>
<sequence length="469" mass="48913">MAALIVLALLWPTQLLTLIALVGGSAQAQIAMHFHTTQIAWFALATGVVGTLVTPYVMKAADIFGRRTVMIAITVLGLIGDVIAAVAPTFGVMIAGRAIAGFYAPISILAYAAIRELFPPKQAATASSIVASGVGLVAIGGPFLSGWLLDDFGFRGALWSFVIATAIGLLLLIFFMPSTPPIARTDVHMDWIGGLLLGGSVTAITYGVGKGSDWGWTSTGTLAFMVGGALGLVVFVISQARVAHPMVPLGMLKRRPVWSVFLTTAAALGVLSAVGPILQLLPLYPDIPGVSDGLGFSVTHNAVIGLPANILMLATGAATGFAVRRIDSRLPLRAGLVVAAIGLLLLASYHYSAAQLAVVSMVFSVGYGMVISTVYVMIMEAVEPEEQGIANMVQGLVLGIIASVAIAASYAILARDGTVVQGTQFYLDQGYVNVFRWAAVALLLVLLTTFLVPRLRPVAQMDAGPPTEE</sequence>
<evidence type="ECO:0000313" key="7">
    <source>
        <dbReference type="EMBL" id="MCF2531109.1"/>
    </source>
</evidence>
<dbReference type="Gene3D" id="1.20.1720.10">
    <property type="entry name" value="Multidrug resistance protein D"/>
    <property type="match status" value="1"/>
</dbReference>
<dbReference type="InterPro" id="IPR011701">
    <property type="entry name" value="MFS"/>
</dbReference>
<evidence type="ECO:0000259" key="6">
    <source>
        <dbReference type="PROSITE" id="PS50850"/>
    </source>
</evidence>
<dbReference type="EMBL" id="JAKFHA010000021">
    <property type="protein sequence ID" value="MCF2531109.1"/>
    <property type="molecule type" value="Genomic_DNA"/>
</dbReference>
<dbReference type="SUPFAM" id="SSF103473">
    <property type="entry name" value="MFS general substrate transporter"/>
    <property type="match status" value="1"/>
</dbReference>
<feature type="transmembrane region" description="Helical" evidence="5">
    <location>
        <begin position="330"/>
        <end position="351"/>
    </location>
</feature>
<feature type="transmembrane region" description="Helical" evidence="5">
    <location>
        <begin position="390"/>
        <end position="414"/>
    </location>
</feature>
<dbReference type="Gene3D" id="1.20.1250.20">
    <property type="entry name" value="MFS general substrate transporter like domains"/>
    <property type="match status" value="1"/>
</dbReference>
<dbReference type="Proteomes" id="UP001165378">
    <property type="component" value="Unassembled WGS sequence"/>
</dbReference>
<feature type="transmembrane region" description="Helical" evidence="5">
    <location>
        <begin position="302"/>
        <end position="323"/>
    </location>
</feature>
<dbReference type="RefSeq" id="WP_235055778.1">
    <property type="nucleotide sequence ID" value="NZ_JAKFHA010000021.1"/>
</dbReference>
<dbReference type="PANTHER" id="PTHR23501:SF197">
    <property type="entry name" value="COMD"/>
    <property type="match status" value="1"/>
</dbReference>
<feature type="transmembrane region" description="Helical" evidence="5">
    <location>
        <begin position="157"/>
        <end position="176"/>
    </location>
</feature>
<evidence type="ECO:0000256" key="2">
    <source>
        <dbReference type="ARBA" id="ARBA00022692"/>
    </source>
</evidence>
<dbReference type="PROSITE" id="PS50850">
    <property type="entry name" value="MFS"/>
    <property type="match status" value="1"/>
</dbReference>
<dbReference type="Pfam" id="PF07690">
    <property type="entry name" value="MFS_1"/>
    <property type="match status" value="1"/>
</dbReference>
<feature type="transmembrane region" description="Helical" evidence="5">
    <location>
        <begin position="69"/>
        <end position="88"/>
    </location>
</feature>
<protein>
    <submittedName>
        <fullName evidence="7">MFS transporter</fullName>
    </submittedName>
</protein>
<organism evidence="7 8">
    <name type="scientific">Yinghuangia soli</name>
    <dbReference type="NCBI Taxonomy" id="2908204"/>
    <lineage>
        <taxon>Bacteria</taxon>
        <taxon>Bacillati</taxon>
        <taxon>Actinomycetota</taxon>
        <taxon>Actinomycetes</taxon>
        <taxon>Kitasatosporales</taxon>
        <taxon>Streptomycetaceae</taxon>
        <taxon>Yinghuangia</taxon>
    </lineage>
</organism>
<feature type="transmembrane region" description="Helical" evidence="5">
    <location>
        <begin position="257"/>
        <end position="282"/>
    </location>
</feature>
<gene>
    <name evidence="7" type="ORF">LZ495_28375</name>
</gene>
<comment type="caution">
    <text evidence="7">The sequence shown here is derived from an EMBL/GenBank/DDBJ whole genome shotgun (WGS) entry which is preliminary data.</text>
</comment>
<keyword evidence="2 5" id="KW-0812">Transmembrane</keyword>
<dbReference type="AlphaFoldDB" id="A0AA41Q3Z2"/>
<dbReference type="GO" id="GO:0005886">
    <property type="term" value="C:plasma membrane"/>
    <property type="evidence" value="ECO:0007669"/>
    <property type="project" value="UniProtKB-SubCell"/>
</dbReference>
<name>A0AA41Q3Z2_9ACTN</name>
<dbReference type="InterPro" id="IPR005829">
    <property type="entry name" value="Sugar_transporter_CS"/>
</dbReference>
<dbReference type="PANTHER" id="PTHR23501">
    <property type="entry name" value="MAJOR FACILITATOR SUPERFAMILY"/>
    <property type="match status" value="1"/>
</dbReference>
<feature type="transmembrane region" description="Helical" evidence="5">
    <location>
        <begin position="357"/>
        <end position="378"/>
    </location>
</feature>
<keyword evidence="8" id="KW-1185">Reference proteome</keyword>
<keyword evidence="4 5" id="KW-0472">Membrane</keyword>
<dbReference type="InterPro" id="IPR036259">
    <property type="entry name" value="MFS_trans_sf"/>
</dbReference>
<feature type="transmembrane region" description="Helical" evidence="5">
    <location>
        <begin position="126"/>
        <end position="145"/>
    </location>
</feature>
<feature type="transmembrane region" description="Helical" evidence="5">
    <location>
        <begin position="38"/>
        <end position="57"/>
    </location>
</feature>
<dbReference type="PROSITE" id="PS00216">
    <property type="entry name" value="SUGAR_TRANSPORT_1"/>
    <property type="match status" value="1"/>
</dbReference>
<dbReference type="GO" id="GO:0022857">
    <property type="term" value="F:transmembrane transporter activity"/>
    <property type="evidence" value="ECO:0007669"/>
    <property type="project" value="InterPro"/>
</dbReference>
<reference evidence="7" key="1">
    <citation type="submission" date="2022-01" db="EMBL/GenBank/DDBJ databases">
        <title>Genome-Based Taxonomic Classification of the Phylum Actinobacteria.</title>
        <authorList>
            <person name="Gao Y."/>
        </authorList>
    </citation>
    <scope>NUCLEOTIDE SEQUENCE</scope>
    <source>
        <strain evidence="7">KLBMP 8922</strain>
    </source>
</reference>
<keyword evidence="3 5" id="KW-1133">Transmembrane helix</keyword>
<evidence type="ECO:0000313" key="8">
    <source>
        <dbReference type="Proteomes" id="UP001165378"/>
    </source>
</evidence>
<feature type="domain" description="Major facilitator superfamily (MFS) profile" evidence="6">
    <location>
        <begin position="1"/>
        <end position="456"/>
    </location>
</feature>
<accession>A0AA41Q3Z2</accession>
<dbReference type="InterPro" id="IPR020846">
    <property type="entry name" value="MFS_dom"/>
</dbReference>
<comment type="subcellular location">
    <subcellularLocation>
        <location evidence="1">Cell membrane</location>
        <topology evidence="1">Multi-pass membrane protein</topology>
    </subcellularLocation>
</comment>
<evidence type="ECO:0000256" key="1">
    <source>
        <dbReference type="ARBA" id="ARBA00004651"/>
    </source>
</evidence>
<evidence type="ECO:0000256" key="4">
    <source>
        <dbReference type="ARBA" id="ARBA00023136"/>
    </source>
</evidence>
<evidence type="ECO:0000256" key="5">
    <source>
        <dbReference type="SAM" id="Phobius"/>
    </source>
</evidence>
<feature type="transmembrane region" description="Helical" evidence="5">
    <location>
        <begin position="214"/>
        <end position="237"/>
    </location>
</feature>
<feature type="transmembrane region" description="Helical" evidence="5">
    <location>
        <begin position="434"/>
        <end position="452"/>
    </location>
</feature>
<feature type="transmembrane region" description="Helical" evidence="5">
    <location>
        <begin position="188"/>
        <end position="208"/>
    </location>
</feature>